<dbReference type="PANTHER" id="PTHR31435:SF10">
    <property type="entry name" value="BSR4717 PROTEIN"/>
    <property type="match status" value="1"/>
</dbReference>
<dbReference type="Pfam" id="PF14542">
    <property type="entry name" value="Acetyltransf_CG"/>
    <property type="match status" value="1"/>
</dbReference>
<sequence>MNAGEGAPTVRDNTEARRFEALADGEPAGFAEYQRSPGLVVYPHTEVRPEFEGRGVGGSLARAALEDARSRGLRALVLCPFMAGWLRRHPEYRDVAMDSRPRPRG</sequence>
<evidence type="ECO:0000313" key="3">
    <source>
        <dbReference type="EMBL" id="RKN44075.1"/>
    </source>
</evidence>
<reference evidence="3 4" key="1">
    <citation type="journal article" date="2014" name="Int. J. Syst. Evol. Microbiol.">
        <title>Streptomyces hoynatensis sp. nov., isolated from deep marine sediment.</title>
        <authorList>
            <person name="Veyisoglu A."/>
            <person name="Sahin N."/>
        </authorList>
    </citation>
    <scope>NUCLEOTIDE SEQUENCE [LARGE SCALE GENOMIC DNA]</scope>
    <source>
        <strain evidence="3 4">KCTC 29097</strain>
    </source>
</reference>
<dbReference type="EMBL" id="RBAL01000004">
    <property type="protein sequence ID" value="RKN44075.1"/>
    <property type="molecule type" value="Genomic_DNA"/>
</dbReference>
<gene>
    <name evidence="3" type="ORF">D7294_09195</name>
</gene>
<evidence type="ECO:0000259" key="2">
    <source>
        <dbReference type="PROSITE" id="PS51729"/>
    </source>
</evidence>
<feature type="domain" description="N-acetyltransferase" evidence="1">
    <location>
        <begin position="1"/>
        <end position="105"/>
    </location>
</feature>
<keyword evidence="4" id="KW-1185">Reference proteome</keyword>
<dbReference type="OrthoDB" id="5405911at2"/>
<dbReference type="InterPro" id="IPR045057">
    <property type="entry name" value="Gcn5-rel_NAT"/>
</dbReference>
<organism evidence="3 4">
    <name type="scientific">Streptomyces hoynatensis</name>
    <dbReference type="NCBI Taxonomy" id="1141874"/>
    <lineage>
        <taxon>Bacteria</taxon>
        <taxon>Bacillati</taxon>
        <taxon>Actinomycetota</taxon>
        <taxon>Actinomycetes</taxon>
        <taxon>Kitasatosporales</taxon>
        <taxon>Streptomycetaceae</taxon>
        <taxon>Streptomyces</taxon>
    </lineage>
</organism>
<evidence type="ECO:0000313" key="4">
    <source>
        <dbReference type="Proteomes" id="UP000272474"/>
    </source>
</evidence>
<dbReference type="InterPro" id="IPR016181">
    <property type="entry name" value="Acyl_CoA_acyltransferase"/>
</dbReference>
<dbReference type="GO" id="GO:0016747">
    <property type="term" value="F:acyltransferase activity, transferring groups other than amino-acyl groups"/>
    <property type="evidence" value="ECO:0007669"/>
    <property type="project" value="InterPro"/>
</dbReference>
<dbReference type="InterPro" id="IPR031165">
    <property type="entry name" value="GNAT_YJDJ"/>
</dbReference>
<dbReference type="InterPro" id="IPR000182">
    <property type="entry name" value="GNAT_dom"/>
</dbReference>
<dbReference type="AlphaFoldDB" id="A0A3A9Z6Y6"/>
<comment type="caution">
    <text evidence="3">The sequence shown here is derived from an EMBL/GenBank/DDBJ whole genome shotgun (WGS) entry which is preliminary data.</text>
</comment>
<accession>A0A3A9Z6Y6</accession>
<dbReference type="PROSITE" id="PS51729">
    <property type="entry name" value="GNAT_YJDJ"/>
    <property type="match status" value="1"/>
</dbReference>
<dbReference type="PROSITE" id="PS51186">
    <property type="entry name" value="GNAT"/>
    <property type="match status" value="1"/>
</dbReference>
<protein>
    <submittedName>
        <fullName evidence="3">N-acetyltransferase</fullName>
    </submittedName>
</protein>
<proteinExistence type="predicted"/>
<dbReference type="PANTHER" id="PTHR31435">
    <property type="entry name" value="PROTEIN NATD1"/>
    <property type="match status" value="1"/>
</dbReference>
<dbReference type="CDD" id="cd04301">
    <property type="entry name" value="NAT_SF"/>
    <property type="match status" value="1"/>
</dbReference>
<dbReference type="Proteomes" id="UP000272474">
    <property type="component" value="Unassembled WGS sequence"/>
</dbReference>
<feature type="domain" description="N-acetyltransferase" evidence="2">
    <location>
        <begin position="11"/>
        <end position="97"/>
    </location>
</feature>
<dbReference type="SUPFAM" id="SSF55729">
    <property type="entry name" value="Acyl-CoA N-acyltransferases (Nat)"/>
    <property type="match status" value="1"/>
</dbReference>
<keyword evidence="3" id="KW-0808">Transferase</keyword>
<evidence type="ECO:0000259" key="1">
    <source>
        <dbReference type="PROSITE" id="PS51186"/>
    </source>
</evidence>
<name>A0A3A9Z6Y6_9ACTN</name>
<dbReference type="RefSeq" id="WP_120677904.1">
    <property type="nucleotide sequence ID" value="NZ_RBAL01000004.1"/>
</dbReference>
<dbReference type="Gene3D" id="3.40.630.30">
    <property type="match status" value="1"/>
</dbReference>